<dbReference type="InterPro" id="IPR001347">
    <property type="entry name" value="SIS_dom"/>
</dbReference>
<dbReference type="GO" id="GO:0016853">
    <property type="term" value="F:isomerase activity"/>
    <property type="evidence" value="ECO:0007669"/>
    <property type="project" value="UniProtKB-KW"/>
</dbReference>
<dbReference type="AlphaFoldDB" id="A0A0F4LN72"/>
<dbReference type="RefSeq" id="WP_045927501.1">
    <property type="nucleotide sequence ID" value="NZ_JBHSZS010000005.1"/>
</dbReference>
<proteinExistence type="inferred from homology"/>
<dbReference type="GO" id="GO:0097367">
    <property type="term" value="F:carbohydrate derivative binding"/>
    <property type="evidence" value="ECO:0007669"/>
    <property type="project" value="InterPro"/>
</dbReference>
<dbReference type="Gene3D" id="3.40.50.10490">
    <property type="entry name" value="Glucose-6-phosphate isomerase like protein, domain 1"/>
    <property type="match status" value="1"/>
</dbReference>
<dbReference type="PANTHER" id="PTHR43443">
    <property type="entry name" value="3-HEXULOSE-6-PHOSPHATE ISOMERASE"/>
    <property type="match status" value="1"/>
</dbReference>
<comment type="similarity">
    <text evidence="1">Belongs to the SIS family. PHI subfamily.</text>
</comment>
<keyword evidence="3" id="KW-0413">Isomerase</keyword>
<reference evidence="3 4" key="1">
    <citation type="submission" date="2014-12" db="EMBL/GenBank/DDBJ databases">
        <title>Comparative genomics of the lactic acid bacteria isolated from the honey bee gut.</title>
        <authorList>
            <person name="Ellegaard K.M."/>
            <person name="Tamarit D."/>
            <person name="Javelind E."/>
            <person name="Olofsson T."/>
            <person name="Andersson S.G."/>
            <person name="Vasquez A."/>
        </authorList>
    </citation>
    <scope>NUCLEOTIDE SEQUENCE [LARGE SCALE GENOMIC DNA]</scope>
    <source>
        <strain evidence="3 4">Biut2</strain>
    </source>
</reference>
<dbReference type="PATRIC" id="fig|1218493.3.peg.303"/>
<evidence type="ECO:0000259" key="2">
    <source>
        <dbReference type="PROSITE" id="PS51464"/>
    </source>
</evidence>
<dbReference type="STRING" id="1218493.JF76_02860"/>
<dbReference type="OrthoDB" id="9797832at2"/>
<accession>A0A0F4LN72</accession>
<evidence type="ECO:0000313" key="3">
    <source>
        <dbReference type="EMBL" id="KJY59021.1"/>
    </source>
</evidence>
<comment type="caution">
    <text evidence="3">The sequence shown here is derived from an EMBL/GenBank/DDBJ whole genome shotgun (WGS) entry which is preliminary data.</text>
</comment>
<gene>
    <name evidence="3" type="primary">hxlB</name>
    <name evidence="3" type="ORF">JF76_02860</name>
</gene>
<sequence length="180" mass="19715">MIDEFDQIINELGNIHCDLTNEKADQILRMFLNAKSIFLSGEGRSGLMINALANRLTQFGLRVHLVTEITAPAIGKDDLLIFNSASGKSSTLISQEESAKRAKAKIIVFTANKKAPLNQKCDVTVLIEAQDKDTTGSSIQPMGSLYEQSSLLLFDSLVLRALHTNLVTASQLRSVHSNLE</sequence>
<dbReference type="InterPro" id="IPR046348">
    <property type="entry name" value="SIS_dom_sf"/>
</dbReference>
<dbReference type="GO" id="GO:1901135">
    <property type="term" value="P:carbohydrate derivative metabolic process"/>
    <property type="evidence" value="ECO:0007669"/>
    <property type="project" value="InterPro"/>
</dbReference>
<dbReference type="Proteomes" id="UP000033533">
    <property type="component" value="Unassembled WGS sequence"/>
</dbReference>
<evidence type="ECO:0000256" key="1">
    <source>
        <dbReference type="ARBA" id="ARBA00009235"/>
    </source>
</evidence>
<evidence type="ECO:0000313" key="4">
    <source>
        <dbReference type="Proteomes" id="UP000033533"/>
    </source>
</evidence>
<dbReference type="NCBIfam" id="TIGR03127">
    <property type="entry name" value="RuMP_HxlB"/>
    <property type="match status" value="1"/>
</dbReference>
<name>A0A0F4LN72_9LACO</name>
<organism evidence="3 4">
    <name type="scientific">Lactobacillus kullabergensis</name>
    <dbReference type="NCBI Taxonomy" id="1218493"/>
    <lineage>
        <taxon>Bacteria</taxon>
        <taxon>Bacillati</taxon>
        <taxon>Bacillota</taxon>
        <taxon>Bacilli</taxon>
        <taxon>Lactobacillales</taxon>
        <taxon>Lactobacillaceae</taxon>
        <taxon>Lactobacillus</taxon>
    </lineage>
</organism>
<protein>
    <submittedName>
        <fullName evidence="3">3-hexulose-6-phosphate isomerase</fullName>
    </submittedName>
</protein>
<dbReference type="PANTHER" id="PTHR43443:SF1">
    <property type="entry name" value="3-HEXULOSE-6-PHOSPHATE ISOMERASE"/>
    <property type="match status" value="1"/>
</dbReference>
<dbReference type="EMBL" id="JXBY01000005">
    <property type="protein sequence ID" value="KJY59021.1"/>
    <property type="molecule type" value="Genomic_DNA"/>
</dbReference>
<feature type="domain" description="SIS" evidence="2">
    <location>
        <begin position="27"/>
        <end position="159"/>
    </location>
</feature>
<dbReference type="PROSITE" id="PS51464">
    <property type="entry name" value="SIS"/>
    <property type="match status" value="1"/>
</dbReference>
<dbReference type="HOGENOM" id="CLU_094236_1_1_9"/>
<dbReference type="Pfam" id="PF01380">
    <property type="entry name" value="SIS"/>
    <property type="match status" value="1"/>
</dbReference>
<dbReference type="SUPFAM" id="SSF53697">
    <property type="entry name" value="SIS domain"/>
    <property type="match status" value="1"/>
</dbReference>
<dbReference type="InterPro" id="IPR017552">
    <property type="entry name" value="PHI/rmpB"/>
</dbReference>